<dbReference type="UniPathway" id="UPA01057">
    <property type="reaction ID" value="UER00165"/>
</dbReference>
<dbReference type="Proteomes" id="UP000078486">
    <property type="component" value="Unassembled WGS sequence"/>
</dbReference>
<feature type="active site" description="Proton donor" evidence="4">
    <location>
        <position position="145"/>
    </location>
</feature>
<dbReference type="UniPathway" id="UPA00079"/>
<dbReference type="InterPro" id="IPR036849">
    <property type="entry name" value="Enolase-like_C_sf"/>
</dbReference>
<sequence>MSAEIYSMTFRRYSLPFRQPVRTAHGAWTRREGVIVRLSNERGSTGLGEAAPIPWFGTETADEAAAACERLGARVSREQIEAIPERLGCLKFALASARAECAAADGVDAGPDDYLTVAALLPAGRAALEVAAQRAEAGFRTFKWKVGVADALDELVLLDDLLAALPAGARLRLDANGAWDRRTAERWLGRCADLPMVEFIEQPVAAATPDRETDARARSNAMDLLLGLAGDFPVPLALDESVASSRDVAHWLDAGWPGLFVLKPSLLGDAAGTLGRLRAAGGDAQDGGRVVFSSALETAVGARAALEWALRWKAENFRFSILDSRLGAAAPDSQMERQLHQSRIENRKSKIFRAAGFGVWPLFEDARFNGPEAAPFVRARDIRLLDGEAAWNALS</sequence>
<dbReference type="InterPro" id="IPR041338">
    <property type="entry name" value="OSBS_N"/>
</dbReference>
<dbReference type="STRING" id="1184151.AW736_21135"/>
<dbReference type="PANTHER" id="PTHR48073:SF2">
    <property type="entry name" value="O-SUCCINYLBENZOATE SYNTHASE"/>
    <property type="match status" value="1"/>
</dbReference>
<dbReference type="SMART" id="SM00922">
    <property type="entry name" value="MR_MLE"/>
    <property type="match status" value="1"/>
</dbReference>
<proteinExistence type="inferred from homology"/>
<evidence type="ECO:0000256" key="4">
    <source>
        <dbReference type="HAMAP-Rule" id="MF_00470"/>
    </source>
</evidence>
<protein>
    <recommendedName>
        <fullName evidence="4 5">o-succinylbenzoate synthase</fullName>
        <shortName evidence="4">OSB synthase</shortName>
        <shortName evidence="4">OSBS</shortName>
        <ecNumber evidence="4 5">4.2.1.113</ecNumber>
    </recommendedName>
    <alternativeName>
        <fullName evidence="4">4-(2'-carboxyphenyl)-4-oxybutyric acid synthase</fullName>
    </alternativeName>
    <alternativeName>
        <fullName evidence="4">o-succinylbenzoic acid synthase</fullName>
    </alternativeName>
</protein>
<dbReference type="EMBL" id="LRRQ01000149">
    <property type="protein sequence ID" value="OAM88017.1"/>
    <property type="molecule type" value="Genomic_DNA"/>
</dbReference>
<gene>
    <name evidence="4" type="primary">menC</name>
    <name evidence="7" type="ORF">AW736_21135</name>
</gene>
<evidence type="ECO:0000256" key="3">
    <source>
        <dbReference type="ARBA" id="ARBA00023239"/>
    </source>
</evidence>
<dbReference type="NCBIfam" id="NF002739">
    <property type="entry name" value="PRK02714.1"/>
    <property type="match status" value="1"/>
</dbReference>
<dbReference type="InterPro" id="IPR010196">
    <property type="entry name" value="OSB_synthase_MenC1"/>
</dbReference>
<organism evidence="7 8">
    <name type="scientific">Termitidicoccus mucosus</name>
    <dbReference type="NCBI Taxonomy" id="1184151"/>
    <lineage>
        <taxon>Bacteria</taxon>
        <taxon>Pseudomonadati</taxon>
        <taxon>Verrucomicrobiota</taxon>
        <taxon>Opitutia</taxon>
        <taxon>Opitutales</taxon>
        <taxon>Opitutaceae</taxon>
        <taxon>Termitidicoccus</taxon>
    </lineage>
</organism>
<keyword evidence="1 4" id="KW-0479">Metal-binding</keyword>
<feature type="binding site" evidence="4">
    <location>
        <position position="239"/>
    </location>
    <ligand>
        <name>Mg(2+)</name>
        <dbReference type="ChEBI" id="CHEBI:18420"/>
    </ligand>
</feature>
<comment type="function">
    <text evidence="4">Converts 2-succinyl-6-hydroxy-2,4-cyclohexadiene-1-carboxylate (SHCHC) to 2-succinylbenzoate (OSB).</text>
</comment>
<dbReference type="EC" id="4.2.1.113" evidence="4 5"/>
<dbReference type="CDD" id="cd03320">
    <property type="entry name" value="OSBS"/>
    <property type="match status" value="1"/>
</dbReference>
<dbReference type="GO" id="GO:0043748">
    <property type="term" value="F:O-succinylbenzoate synthase activity"/>
    <property type="evidence" value="ECO:0007669"/>
    <property type="project" value="UniProtKB-EC"/>
</dbReference>
<keyword evidence="4" id="KW-0474">Menaquinone biosynthesis</keyword>
<dbReference type="Pfam" id="PF13378">
    <property type="entry name" value="MR_MLE_C"/>
    <property type="match status" value="1"/>
</dbReference>
<dbReference type="InterPro" id="IPR013342">
    <property type="entry name" value="Mandelate_racemase_C"/>
</dbReference>
<dbReference type="SFLD" id="SFLDG00180">
    <property type="entry name" value="muconate_cycloisomerase"/>
    <property type="match status" value="1"/>
</dbReference>
<comment type="pathway">
    <text evidence="4">Quinol/quinone metabolism; menaquinone biosynthesis.</text>
</comment>
<dbReference type="GO" id="GO:0009234">
    <property type="term" value="P:menaquinone biosynthetic process"/>
    <property type="evidence" value="ECO:0007669"/>
    <property type="project" value="UniProtKB-UniRule"/>
</dbReference>
<evidence type="ECO:0000313" key="8">
    <source>
        <dbReference type="Proteomes" id="UP000078486"/>
    </source>
</evidence>
<dbReference type="HAMAP" id="MF_00470">
    <property type="entry name" value="MenC_1"/>
    <property type="match status" value="1"/>
</dbReference>
<dbReference type="SUPFAM" id="SSF51604">
    <property type="entry name" value="Enolase C-terminal domain-like"/>
    <property type="match status" value="1"/>
</dbReference>
<comment type="pathway">
    <text evidence="4">Quinol/quinone metabolism; 1,4-dihydroxy-2-naphthoate biosynthesis; 1,4-dihydroxy-2-naphthoate from chorismate: step 4/7.</text>
</comment>
<comment type="similarity">
    <text evidence="4">Belongs to the mandelate racemase/muconate lactonizing enzyme family. MenC type 1 subfamily.</text>
</comment>
<dbReference type="SFLD" id="SFLDF00009">
    <property type="entry name" value="o-succinylbenzoate_synthase"/>
    <property type="match status" value="1"/>
</dbReference>
<dbReference type="SFLD" id="SFLDS00001">
    <property type="entry name" value="Enolase"/>
    <property type="match status" value="1"/>
</dbReference>
<evidence type="ECO:0000259" key="6">
    <source>
        <dbReference type="SMART" id="SM00922"/>
    </source>
</evidence>
<dbReference type="GO" id="GO:0000287">
    <property type="term" value="F:magnesium ion binding"/>
    <property type="evidence" value="ECO:0007669"/>
    <property type="project" value="UniProtKB-UniRule"/>
</dbReference>
<evidence type="ECO:0000256" key="1">
    <source>
        <dbReference type="ARBA" id="ARBA00022723"/>
    </source>
</evidence>
<feature type="binding site" evidence="4">
    <location>
        <position position="174"/>
    </location>
    <ligand>
        <name>Mg(2+)</name>
        <dbReference type="ChEBI" id="CHEBI:18420"/>
    </ligand>
</feature>
<name>A0A178IFS9_9BACT</name>
<feature type="active site" description="Proton acceptor" evidence="4">
    <location>
        <position position="263"/>
    </location>
</feature>
<dbReference type="PANTHER" id="PTHR48073">
    <property type="entry name" value="O-SUCCINYLBENZOATE SYNTHASE-RELATED"/>
    <property type="match status" value="1"/>
</dbReference>
<evidence type="ECO:0000313" key="7">
    <source>
        <dbReference type="EMBL" id="OAM88017.1"/>
    </source>
</evidence>
<dbReference type="Gene3D" id="3.30.390.10">
    <property type="entry name" value="Enolase-like, N-terminal domain"/>
    <property type="match status" value="1"/>
</dbReference>
<dbReference type="InterPro" id="IPR029017">
    <property type="entry name" value="Enolase-like_N"/>
</dbReference>
<dbReference type="Gene3D" id="3.20.20.120">
    <property type="entry name" value="Enolase-like C-terminal domain"/>
    <property type="match status" value="1"/>
</dbReference>
<comment type="catalytic activity">
    <reaction evidence="4">
        <text>(1R,6R)-6-hydroxy-2-succinyl-cyclohexa-2,4-diene-1-carboxylate = 2-succinylbenzoate + H2O</text>
        <dbReference type="Rhea" id="RHEA:10196"/>
        <dbReference type="ChEBI" id="CHEBI:15377"/>
        <dbReference type="ChEBI" id="CHEBI:18325"/>
        <dbReference type="ChEBI" id="CHEBI:58689"/>
        <dbReference type="EC" id="4.2.1.113"/>
    </reaction>
</comment>
<reference evidence="7 8" key="1">
    <citation type="submission" date="2016-01" db="EMBL/GenBank/DDBJ databases">
        <title>High potential of lignocellulose degradation of a new Verrucomicrobia species.</title>
        <authorList>
            <person name="Wang Y."/>
            <person name="Shi Y."/>
            <person name="Qiu Z."/>
            <person name="Liu S."/>
            <person name="Yang H."/>
        </authorList>
    </citation>
    <scope>NUCLEOTIDE SEQUENCE [LARGE SCALE GENOMIC DNA]</scope>
    <source>
        <strain evidence="7 8">TSB47</strain>
    </source>
</reference>
<comment type="caution">
    <text evidence="7">The sequence shown here is derived from an EMBL/GenBank/DDBJ whole genome shotgun (WGS) entry which is preliminary data.</text>
</comment>
<keyword evidence="8" id="KW-1185">Reference proteome</keyword>
<evidence type="ECO:0000256" key="5">
    <source>
        <dbReference type="NCBIfam" id="TIGR01927"/>
    </source>
</evidence>
<evidence type="ECO:0000256" key="2">
    <source>
        <dbReference type="ARBA" id="ARBA00022842"/>
    </source>
</evidence>
<feature type="domain" description="Mandelate racemase/muconate lactonizing enzyme C-terminal" evidence="6">
    <location>
        <begin position="123"/>
        <end position="222"/>
    </location>
</feature>
<dbReference type="Pfam" id="PF21508">
    <property type="entry name" value="MenC_N"/>
    <property type="match status" value="1"/>
</dbReference>
<comment type="cofactor">
    <cofactor evidence="4">
        <name>a divalent metal cation</name>
        <dbReference type="ChEBI" id="CHEBI:60240"/>
    </cofactor>
</comment>
<dbReference type="InterPro" id="IPR029065">
    <property type="entry name" value="Enolase_C-like"/>
</dbReference>
<dbReference type="OrthoDB" id="3725747at2"/>
<dbReference type="SUPFAM" id="SSF54826">
    <property type="entry name" value="Enolase N-terminal domain-like"/>
    <property type="match status" value="1"/>
</dbReference>
<feature type="binding site" evidence="4">
    <location>
        <position position="201"/>
    </location>
    <ligand>
        <name>Mg(2+)</name>
        <dbReference type="ChEBI" id="CHEBI:18420"/>
    </ligand>
</feature>
<keyword evidence="2 4" id="KW-0460">Magnesium</keyword>
<dbReference type="NCBIfam" id="TIGR01927">
    <property type="entry name" value="menC_gam_Gplu"/>
    <property type="match status" value="1"/>
</dbReference>
<keyword evidence="3 4" id="KW-0456">Lyase</keyword>
<dbReference type="AlphaFoldDB" id="A0A178IFS9"/>
<accession>A0A178IFS9</accession>